<evidence type="ECO:0000313" key="5">
    <source>
        <dbReference type="Proteomes" id="UP000664048"/>
    </source>
</evidence>
<dbReference type="AlphaFoldDB" id="A0A1E3FH42"/>
<dbReference type="Proteomes" id="UP001220209">
    <property type="component" value="Chromosome 1"/>
</dbReference>
<name>A0A1E3FH42_9BURK</name>
<dbReference type="OrthoDB" id="8594232at2"/>
<reference evidence="3 6" key="3">
    <citation type="submission" date="2021-12" db="EMBL/GenBank/DDBJ databases">
        <title>Genomic and phenotypic characterization of three Burkholderia contaminans isolates recovered from different sources.</title>
        <authorList>
            <person name="Lopez De Volder A."/>
            <person name="Fan Y."/>
            <person name="Nunvar J."/>
            <person name="Herrera T."/>
            <person name="Timp W."/>
            <person name="Degrossi J."/>
        </authorList>
    </citation>
    <scope>NUCLEOTIDE SEQUENCE [LARGE SCALE GENOMIC DNA]</scope>
    <source>
        <strain evidence="3 6">LMG 23361</strain>
    </source>
</reference>
<dbReference type="EMBL" id="JAENIB010000018">
    <property type="protein sequence ID" value="MBK1934080.1"/>
    <property type="molecule type" value="Genomic_DNA"/>
</dbReference>
<dbReference type="CDD" id="cd14744">
    <property type="entry name" value="PAAR_CT_2"/>
    <property type="match status" value="1"/>
</dbReference>
<dbReference type="Pfam" id="PF05488">
    <property type="entry name" value="PAAR_motif"/>
    <property type="match status" value="1"/>
</dbReference>
<evidence type="ECO:0000313" key="4">
    <source>
        <dbReference type="Proteomes" id="UP000611459"/>
    </source>
</evidence>
<proteinExistence type="predicted"/>
<evidence type="ECO:0000313" key="2">
    <source>
        <dbReference type="EMBL" id="MBO1832624.1"/>
    </source>
</evidence>
<gene>
    <name evidence="2" type="ORF">J4M89_24875</name>
    <name evidence="1" type="ORF">JIN94_29775</name>
    <name evidence="3" type="ORF">LXE91_05685</name>
</gene>
<dbReference type="InterPro" id="IPR008727">
    <property type="entry name" value="PAAR_motif"/>
</dbReference>
<evidence type="ECO:0000313" key="1">
    <source>
        <dbReference type="EMBL" id="MBK1934080.1"/>
    </source>
</evidence>
<dbReference type="RefSeq" id="WP_046196264.1">
    <property type="nucleotide sequence ID" value="NZ_AP018358.1"/>
</dbReference>
<organism evidence="1 4">
    <name type="scientific">Burkholderia contaminans</name>
    <dbReference type="NCBI Taxonomy" id="488447"/>
    <lineage>
        <taxon>Bacteria</taxon>
        <taxon>Pseudomonadati</taxon>
        <taxon>Pseudomonadota</taxon>
        <taxon>Betaproteobacteria</taxon>
        <taxon>Burkholderiales</taxon>
        <taxon>Burkholderiaceae</taxon>
        <taxon>Burkholderia</taxon>
        <taxon>Burkholderia cepacia complex</taxon>
    </lineage>
</organism>
<keyword evidence="5" id="KW-1185">Reference proteome</keyword>
<sequence length="179" mass="19193">MRRSYLMVGDKSSANGTVIEGVPMTTHHGTEPTFLGAQVTCPACKSVGRIVPTGPRWPSSMMGKEPALEGDICACKCDPPPVMIASQTDMYMTFESNHLADLGFAPSGELIEHAFKTHDQHFRIINSDGEPVEGLPYMLKSADGKTVQGITSANGKTELISADQAHDVQFFLHLAGGSE</sequence>
<dbReference type="EMBL" id="CP090640">
    <property type="protein sequence ID" value="WFN18522.1"/>
    <property type="molecule type" value="Genomic_DNA"/>
</dbReference>
<dbReference type="Proteomes" id="UP000611459">
    <property type="component" value="Unassembled WGS sequence"/>
</dbReference>
<reference evidence="1" key="1">
    <citation type="submission" date="2021-01" db="EMBL/GenBank/DDBJ databases">
        <title>Outbreak of Burkholderia contaminns endophthalmitis traced to a clinical ventilation system.</title>
        <authorList>
            <person name="Lipuma J."/>
            <person name="Spilker T."/>
            <person name="Kratholm J."/>
        </authorList>
    </citation>
    <scope>NUCLEOTIDE SEQUENCE</scope>
    <source>
        <strain evidence="1">HI4954</strain>
    </source>
</reference>
<dbReference type="GeneID" id="93193588"/>
<evidence type="ECO:0000313" key="6">
    <source>
        <dbReference type="Proteomes" id="UP001220209"/>
    </source>
</evidence>
<reference evidence="2 5" key="2">
    <citation type="submission" date="2021-03" db="EMBL/GenBank/DDBJ databases">
        <title>Clinical course, treatment and visual outcome of an outbreak of Burkholderia contaminans endophthalmitis following cataract surgery.</title>
        <authorList>
            <person name="Lind C."/>
            <person name="Olsen K."/>
            <person name="Angelsen N.K."/>
            <person name="Krefting E.A."/>
            <person name="Fossen K."/>
            <person name="Gravningen K."/>
            <person name="Depoorter E."/>
            <person name="Vandamme P."/>
            <person name="Bertelsen G."/>
        </authorList>
    </citation>
    <scope>NUCLEOTIDE SEQUENCE [LARGE SCALE GENOMIC DNA]</scope>
    <source>
        <strain evidence="2 5">51242556</strain>
    </source>
</reference>
<dbReference type="EMBL" id="JAGEMX010000008">
    <property type="protein sequence ID" value="MBO1832624.1"/>
    <property type="molecule type" value="Genomic_DNA"/>
</dbReference>
<accession>A0A1E3FH42</accession>
<evidence type="ECO:0000313" key="3">
    <source>
        <dbReference type="EMBL" id="WFN18522.1"/>
    </source>
</evidence>
<dbReference type="Proteomes" id="UP000664048">
    <property type="component" value="Unassembled WGS sequence"/>
</dbReference>
<protein>
    <submittedName>
        <fullName evidence="1">PAAR domain-containing protein</fullName>
    </submittedName>
</protein>